<feature type="compositionally biased region" description="Low complexity" evidence="1">
    <location>
        <begin position="404"/>
        <end position="415"/>
    </location>
</feature>
<feature type="compositionally biased region" description="Acidic residues" evidence="1">
    <location>
        <begin position="268"/>
        <end position="281"/>
    </location>
</feature>
<proteinExistence type="predicted"/>
<sequence>MASTNPTMSNERLPTPTLLTLQQQFDPTLRYTTLATLETYVYIREASRLSILPPVTAHTFEPLSEVQIAQIGHINRHFVVPVRLLLGHFHEPQIHPHNHHYGHGGVSILTPTPPSRLNAMNSDFSNYFTNSTNDNNNNEPTTTSTPVYAYLVTRTPSDPISKTALLLGSRVSSPQMTAASLPHITFAPPFDRLARAYANPEHAVKAISVMVAYYFVEGRHVDGFWTRSEFGMVFGRVIRRLAGEGLLSERSAREFWGDRGGEGVGVRDEEDATTLVGDEESANGGGVYVDEGYHSGRGTRRRGGGSGEEEDSQDEPRESLRVPEELRRAYRERVRMVGEMQDRAESVQRRLRELFASSSRVDDEDDDDDDEGSSWGSSRDFQFEETSTSYAQDTPSTRQGGKVPISLSLPLSIPSIHHKKKEFTNETST</sequence>
<accession>A0A2V1DYC2</accession>
<feature type="compositionally biased region" description="Acidic residues" evidence="1">
    <location>
        <begin position="362"/>
        <end position="372"/>
    </location>
</feature>
<feature type="region of interest" description="Disordered" evidence="1">
    <location>
        <begin position="355"/>
        <end position="429"/>
    </location>
</feature>
<feature type="compositionally biased region" description="Basic and acidic residues" evidence="1">
    <location>
        <begin position="314"/>
        <end position="324"/>
    </location>
</feature>
<reference evidence="2 3" key="1">
    <citation type="journal article" date="2018" name="Sci. Rep.">
        <title>Comparative genomics provides insights into the lifestyle and reveals functional heterogeneity of dark septate endophytic fungi.</title>
        <authorList>
            <person name="Knapp D.G."/>
            <person name="Nemeth J.B."/>
            <person name="Barry K."/>
            <person name="Hainaut M."/>
            <person name="Henrissat B."/>
            <person name="Johnson J."/>
            <person name="Kuo A."/>
            <person name="Lim J.H.P."/>
            <person name="Lipzen A."/>
            <person name="Nolan M."/>
            <person name="Ohm R.A."/>
            <person name="Tamas L."/>
            <person name="Grigoriev I.V."/>
            <person name="Spatafora J.W."/>
            <person name="Nagy L.G."/>
            <person name="Kovacs G.M."/>
        </authorList>
    </citation>
    <scope>NUCLEOTIDE SEQUENCE [LARGE SCALE GENOMIC DNA]</scope>
    <source>
        <strain evidence="2 3">DSE2036</strain>
    </source>
</reference>
<dbReference type="Proteomes" id="UP000244855">
    <property type="component" value="Unassembled WGS sequence"/>
</dbReference>
<keyword evidence="3" id="KW-1185">Reference proteome</keyword>
<organism evidence="2 3">
    <name type="scientific">Periconia macrospinosa</name>
    <dbReference type="NCBI Taxonomy" id="97972"/>
    <lineage>
        <taxon>Eukaryota</taxon>
        <taxon>Fungi</taxon>
        <taxon>Dikarya</taxon>
        <taxon>Ascomycota</taxon>
        <taxon>Pezizomycotina</taxon>
        <taxon>Dothideomycetes</taxon>
        <taxon>Pleosporomycetidae</taxon>
        <taxon>Pleosporales</taxon>
        <taxon>Massarineae</taxon>
        <taxon>Periconiaceae</taxon>
        <taxon>Periconia</taxon>
    </lineage>
</organism>
<dbReference type="AlphaFoldDB" id="A0A2V1DYC2"/>
<name>A0A2V1DYC2_9PLEO</name>
<gene>
    <name evidence="2" type="ORF">DM02DRAFT_626076</name>
</gene>
<evidence type="ECO:0000313" key="3">
    <source>
        <dbReference type="Proteomes" id="UP000244855"/>
    </source>
</evidence>
<feature type="compositionally biased region" description="Basic and acidic residues" evidence="1">
    <location>
        <begin position="258"/>
        <end position="267"/>
    </location>
</feature>
<feature type="compositionally biased region" description="Polar residues" evidence="1">
    <location>
        <begin position="384"/>
        <end position="399"/>
    </location>
</feature>
<evidence type="ECO:0000313" key="2">
    <source>
        <dbReference type="EMBL" id="PVI03207.1"/>
    </source>
</evidence>
<feature type="region of interest" description="Disordered" evidence="1">
    <location>
        <begin position="258"/>
        <end position="324"/>
    </location>
</feature>
<protein>
    <submittedName>
        <fullName evidence="2">Uncharacterized protein</fullName>
    </submittedName>
</protein>
<evidence type="ECO:0000256" key="1">
    <source>
        <dbReference type="SAM" id="MobiDB-lite"/>
    </source>
</evidence>
<dbReference type="EMBL" id="KZ805334">
    <property type="protein sequence ID" value="PVI03207.1"/>
    <property type="molecule type" value="Genomic_DNA"/>
</dbReference>